<reference evidence="2 3" key="1">
    <citation type="journal article" date="2019" name="G3 (Bethesda)">
        <title>Sequencing of a Wild Apple (Malus baccata) Genome Unravels the Differences Between Cultivated and Wild Apple Species Regarding Disease Resistance and Cold Tolerance.</title>
        <authorList>
            <person name="Chen X."/>
        </authorList>
    </citation>
    <scope>NUCLEOTIDE SEQUENCE [LARGE SCALE GENOMIC DNA]</scope>
    <source>
        <strain evidence="3">cv. Shandingzi</strain>
        <tissue evidence="2">Leaves</tissue>
    </source>
</reference>
<evidence type="ECO:0000313" key="3">
    <source>
        <dbReference type="Proteomes" id="UP000315295"/>
    </source>
</evidence>
<dbReference type="InterPro" id="IPR002083">
    <property type="entry name" value="MATH/TRAF_dom"/>
</dbReference>
<organism evidence="2 3">
    <name type="scientific">Malus baccata</name>
    <name type="common">Siberian crab apple</name>
    <name type="synonym">Pyrus baccata</name>
    <dbReference type="NCBI Taxonomy" id="106549"/>
    <lineage>
        <taxon>Eukaryota</taxon>
        <taxon>Viridiplantae</taxon>
        <taxon>Streptophyta</taxon>
        <taxon>Embryophyta</taxon>
        <taxon>Tracheophyta</taxon>
        <taxon>Spermatophyta</taxon>
        <taxon>Magnoliopsida</taxon>
        <taxon>eudicotyledons</taxon>
        <taxon>Gunneridae</taxon>
        <taxon>Pentapetalae</taxon>
        <taxon>rosids</taxon>
        <taxon>fabids</taxon>
        <taxon>Rosales</taxon>
        <taxon>Rosaceae</taxon>
        <taxon>Amygdaloideae</taxon>
        <taxon>Maleae</taxon>
        <taxon>Malus</taxon>
    </lineage>
</organism>
<dbReference type="EMBL" id="VIEB01000588">
    <property type="protein sequence ID" value="TQD85675.1"/>
    <property type="molecule type" value="Genomic_DNA"/>
</dbReference>
<evidence type="ECO:0000259" key="1">
    <source>
        <dbReference type="PROSITE" id="PS50144"/>
    </source>
</evidence>
<protein>
    <recommendedName>
        <fullName evidence="1">MATH domain-containing protein</fullName>
    </recommendedName>
</protein>
<feature type="domain" description="MATH" evidence="1">
    <location>
        <begin position="1"/>
        <end position="25"/>
    </location>
</feature>
<dbReference type="Proteomes" id="UP000315295">
    <property type="component" value="Unassembled WGS sequence"/>
</dbReference>
<dbReference type="Gene3D" id="2.60.210.10">
    <property type="entry name" value="Apoptosis, Tumor Necrosis Factor Receptor Associated Protein 2, Chain A"/>
    <property type="match status" value="1"/>
</dbReference>
<accession>A0A540LGT2</accession>
<dbReference type="InterPro" id="IPR008974">
    <property type="entry name" value="TRAF-like"/>
</dbReference>
<dbReference type="AlphaFoldDB" id="A0A540LGT2"/>
<evidence type="ECO:0000313" key="2">
    <source>
        <dbReference type="EMBL" id="TQD85675.1"/>
    </source>
</evidence>
<sequence length="93" mass="10501">MPLSELYDPNAGYLVNDTVVVEAEIRLKEEQEEEGKRGDEAKMWLYTIVKEYFAKRVWYTSAISAFLDLAQEITLHISPPSSIDTSGGITISM</sequence>
<comment type="caution">
    <text evidence="2">The sequence shown here is derived from an EMBL/GenBank/DDBJ whole genome shotgun (WGS) entry which is preliminary data.</text>
</comment>
<dbReference type="PROSITE" id="PS50144">
    <property type="entry name" value="MATH"/>
    <property type="match status" value="1"/>
</dbReference>
<keyword evidence="3" id="KW-1185">Reference proteome</keyword>
<gene>
    <name evidence="2" type="ORF">C1H46_028727</name>
</gene>
<name>A0A540LGT2_MALBA</name>
<proteinExistence type="predicted"/>